<comment type="caution">
    <text evidence="8">The sequence shown here is derived from an EMBL/GenBank/DDBJ whole genome shotgun (WGS) entry which is preliminary data.</text>
</comment>
<dbReference type="EMBL" id="JAINDJ010000003">
    <property type="protein sequence ID" value="KAG9452932.1"/>
    <property type="molecule type" value="Genomic_DNA"/>
</dbReference>
<dbReference type="PANTHER" id="PTHR31769">
    <property type="entry name" value="OS07G0462200 PROTEIN-RELATED"/>
    <property type="match status" value="1"/>
</dbReference>
<keyword evidence="4 7" id="KW-1133">Transmembrane helix</keyword>
<evidence type="ECO:0000256" key="7">
    <source>
        <dbReference type="SAM" id="Phobius"/>
    </source>
</evidence>
<feature type="transmembrane region" description="Helical" evidence="7">
    <location>
        <begin position="54"/>
        <end position="79"/>
    </location>
</feature>
<comment type="subcellular location">
    <subcellularLocation>
        <location evidence="1">Endomembrane system</location>
        <topology evidence="1">Multi-pass membrane protein</topology>
    </subcellularLocation>
</comment>
<evidence type="ECO:0000313" key="9">
    <source>
        <dbReference type="Proteomes" id="UP000825729"/>
    </source>
</evidence>
<protein>
    <submittedName>
        <fullName evidence="8">Uncharacterized protein</fullName>
    </submittedName>
</protein>
<sequence>MEQKLERRGGIIPLSPVFLLGLIAVSACVAAEFKKTKANDIKLDGKLCSLPSSPAFGLGIAASICLLTAQIVGTTFVGSGFRFRDEETNDNFNLNFKEKILGLLLLLLSWTSLGFAEILVGVGASMNREQKYGKGWLDGECYVVKNGVFMAAALLSFATLVLILAAAFAIRRRRRRRRRCAQVDGRDGRSTSPSKNFT</sequence>
<keyword evidence="2 7" id="KW-0812">Transmembrane</keyword>
<comment type="similarity">
    <text evidence="6">Belongs to the DESIGUAL family.</text>
</comment>
<feature type="transmembrane region" description="Helical" evidence="7">
    <location>
        <begin position="100"/>
        <end position="126"/>
    </location>
</feature>
<evidence type="ECO:0000313" key="8">
    <source>
        <dbReference type="EMBL" id="KAG9452932.1"/>
    </source>
</evidence>
<keyword evidence="5 7" id="KW-0472">Membrane</keyword>
<dbReference type="AlphaFoldDB" id="A0AAV7EVQ8"/>
<dbReference type="PROSITE" id="PS51257">
    <property type="entry name" value="PROKAR_LIPOPROTEIN"/>
    <property type="match status" value="1"/>
</dbReference>
<keyword evidence="9" id="KW-1185">Reference proteome</keyword>
<dbReference type="GO" id="GO:0012505">
    <property type="term" value="C:endomembrane system"/>
    <property type="evidence" value="ECO:0007669"/>
    <property type="project" value="UniProtKB-SubCell"/>
</dbReference>
<evidence type="ECO:0000256" key="1">
    <source>
        <dbReference type="ARBA" id="ARBA00004127"/>
    </source>
</evidence>
<dbReference type="InterPro" id="IPR009606">
    <property type="entry name" value="DEAL/Modifying_wall_lignin1/2"/>
</dbReference>
<dbReference type="Proteomes" id="UP000825729">
    <property type="component" value="Unassembled WGS sequence"/>
</dbReference>
<reference evidence="8 9" key="1">
    <citation type="submission" date="2021-07" db="EMBL/GenBank/DDBJ databases">
        <title>The Aristolochia fimbriata genome: insights into angiosperm evolution, floral development and chemical biosynthesis.</title>
        <authorList>
            <person name="Jiao Y."/>
        </authorList>
    </citation>
    <scope>NUCLEOTIDE SEQUENCE [LARGE SCALE GENOMIC DNA]</scope>
    <source>
        <strain evidence="8">IBCAS-2021</strain>
        <tissue evidence="8">Leaf</tissue>
    </source>
</reference>
<keyword evidence="3" id="KW-0732">Signal</keyword>
<dbReference type="InterPro" id="IPR052222">
    <property type="entry name" value="DESIGUAL"/>
</dbReference>
<feature type="transmembrane region" description="Helical" evidence="7">
    <location>
        <begin position="146"/>
        <end position="170"/>
    </location>
</feature>
<evidence type="ECO:0000256" key="5">
    <source>
        <dbReference type="ARBA" id="ARBA00023136"/>
    </source>
</evidence>
<evidence type="ECO:0000256" key="3">
    <source>
        <dbReference type="ARBA" id="ARBA00022729"/>
    </source>
</evidence>
<accession>A0AAV7EVQ8</accession>
<evidence type="ECO:0000256" key="2">
    <source>
        <dbReference type="ARBA" id="ARBA00022692"/>
    </source>
</evidence>
<gene>
    <name evidence="8" type="ORF">H6P81_005836</name>
</gene>
<organism evidence="8 9">
    <name type="scientific">Aristolochia fimbriata</name>
    <name type="common">White veined hardy Dutchman's pipe vine</name>
    <dbReference type="NCBI Taxonomy" id="158543"/>
    <lineage>
        <taxon>Eukaryota</taxon>
        <taxon>Viridiplantae</taxon>
        <taxon>Streptophyta</taxon>
        <taxon>Embryophyta</taxon>
        <taxon>Tracheophyta</taxon>
        <taxon>Spermatophyta</taxon>
        <taxon>Magnoliopsida</taxon>
        <taxon>Magnoliidae</taxon>
        <taxon>Piperales</taxon>
        <taxon>Aristolochiaceae</taxon>
        <taxon>Aristolochia</taxon>
    </lineage>
</organism>
<evidence type="ECO:0000256" key="4">
    <source>
        <dbReference type="ARBA" id="ARBA00022989"/>
    </source>
</evidence>
<dbReference type="Pfam" id="PF06749">
    <property type="entry name" value="DUF1218"/>
    <property type="match status" value="1"/>
</dbReference>
<proteinExistence type="inferred from homology"/>
<name>A0AAV7EVQ8_ARIFI</name>
<evidence type="ECO:0000256" key="6">
    <source>
        <dbReference type="ARBA" id="ARBA00029467"/>
    </source>
</evidence>